<dbReference type="VEuPathDB" id="FungiDB:Z518_08672"/>
<dbReference type="GeneID" id="25296743"/>
<dbReference type="Pfam" id="PF00743">
    <property type="entry name" value="FMO-like"/>
    <property type="match status" value="1"/>
</dbReference>
<proteinExistence type="inferred from homology"/>
<dbReference type="EMBL" id="KN847480">
    <property type="protein sequence ID" value="KIX02730.1"/>
    <property type="molecule type" value="Genomic_DNA"/>
</dbReference>
<dbReference type="InterPro" id="IPR036188">
    <property type="entry name" value="FAD/NAD-bd_sf"/>
</dbReference>
<dbReference type="HOGENOM" id="CLU_006909_8_1_1"/>
<accession>A0A0D2J1F1</accession>
<evidence type="ECO:0000313" key="6">
    <source>
        <dbReference type="EMBL" id="KIX02730.1"/>
    </source>
</evidence>
<dbReference type="PRINTS" id="PR00370">
    <property type="entry name" value="FMOXYGENASE"/>
</dbReference>
<sequence length="546" mass="62294">MEIGEKTKGVNLGRVAVVGAGPLGLMAMKNMMEDGFDVTGFEKRGYVGGLWKSSTDSSISVTETTVFNSSRFRSAISDFPFPEGVDDYPSAKQIHQYMESYCDHFKLRPHIHLNTTVNTFSRVDGKWALEVVHDGSSRIEYFDKLLTCSGSFVTPRIPKLQNVEKFQGPILHSIEFPHPSRFKDQNVLLIGLHATAQDLTVELSQHAQKVYIAHKNGIVLVPRFTEDGRALDQGQNLSFLFFQVFMTTWFPNLFNWLIDKILARMSKKAFAHQPEEWNLSPAPSIATTSPMVADAIYPFLENGFATPISPVKQIVGPKSIQLTDGRVLDDVDTIIYCTGYDFSVPFVPKEYNPYPVVGGPPSLYRNIFPLHPDPAVRNSLAFLGQCGFAFPGFVQFELSAMAVSQIWLGRSQLPSLDKMKHWHRDQLAWRESVLARSKFDSNFYPVFVPLPDQMRWLDETAGTGIFQHFSTFSWKSWRFWWSDPKFYKLCVSGLFSPSIWRLFDMGRRKPWPDAKRQVIEDNEYATKRVAERLVAMKKLEVERKQK</sequence>
<dbReference type="PANTHER" id="PTHR23023">
    <property type="entry name" value="DIMETHYLANILINE MONOOXYGENASE"/>
    <property type="match status" value="1"/>
</dbReference>
<protein>
    <recommendedName>
        <fullName evidence="8">Flavin-containing monooxygenase</fullName>
    </recommendedName>
</protein>
<evidence type="ECO:0000256" key="1">
    <source>
        <dbReference type="ARBA" id="ARBA00009183"/>
    </source>
</evidence>
<gene>
    <name evidence="6" type="ORF">Z518_08672</name>
</gene>
<dbReference type="Proteomes" id="UP000053617">
    <property type="component" value="Unassembled WGS sequence"/>
</dbReference>
<evidence type="ECO:0000256" key="4">
    <source>
        <dbReference type="ARBA" id="ARBA00022857"/>
    </source>
</evidence>
<keyword evidence="7" id="KW-1185">Reference proteome</keyword>
<dbReference type="Gene3D" id="3.50.50.60">
    <property type="entry name" value="FAD/NAD(P)-binding domain"/>
    <property type="match status" value="4"/>
</dbReference>
<dbReference type="GO" id="GO:0050661">
    <property type="term" value="F:NADP binding"/>
    <property type="evidence" value="ECO:0007669"/>
    <property type="project" value="InterPro"/>
</dbReference>
<evidence type="ECO:0000256" key="3">
    <source>
        <dbReference type="ARBA" id="ARBA00022827"/>
    </source>
</evidence>
<reference evidence="6 7" key="1">
    <citation type="submission" date="2015-01" db="EMBL/GenBank/DDBJ databases">
        <title>The Genome Sequence of Rhinocladiella mackenzie CBS 650.93.</title>
        <authorList>
            <consortium name="The Broad Institute Genomics Platform"/>
            <person name="Cuomo C."/>
            <person name="de Hoog S."/>
            <person name="Gorbushina A."/>
            <person name="Stielow B."/>
            <person name="Teixiera M."/>
            <person name="Abouelleil A."/>
            <person name="Chapman S.B."/>
            <person name="Priest M."/>
            <person name="Young S.K."/>
            <person name="Wortman J."/>
            <person name="Nusbaum C."/>
            <person name="Birren B."/>
        </authorList>
    </citation>
    <scope>NUCLEOTIDE SEQUENCE [LARGE SCALE GENOMIC DNA]</scope>
    <source>
        <strain evidence="6 7">CBS 650.93</strain>
    </source>
</reference>
<dbReference type="SUPFAM" id="SSF51905">
    <property type="entry name" value="FAD/NAD(P)-binding domain"/>
    <property type="match status" value="2"/>
</dbReference>
<keyword evidence="5" id="KW-0560">Oxidoreductase</keyword>
<dbReference type="OrthoDB" id="66881at2759"/>
<dbReference type="GO" id="GO:0004499">
    <property type="term" value="F:N,N-dimethylaniline monooxygenase activity"/>
    <property type="evidence" value="ECO:0007669"/>
    <property type="project" value="InterPro"/>
</dbReference>
<evidence type="ECO:0000313" key="7">
    <source>
        <dbReference type="Proteomes" id="UP000053617"/>
    </source>
</evidence>
<dbReference type="InterPro" id="IPR050346">
    <property type="entry name" value="FMO-like"/>
</dbReference>
<organism evidence="6 7">
    <name type="scientific">Rhinocladiella mackenziei CBS 650.93</name>
    <dbReference type="NCBI Taxonomy" id="1442369"/>
    <lineage>
        <taxon>Eukaryota</taxon>
        <taxon>Fungi</taxon>
        <taxon>Dikarya</taxon>
        <taxon>Ascomycota</taxon>
        <taxon>Pezizomycotina</taxon>
        <taxon>Eurotiomycetes</taxon>
        <taxon>Chaetothyriomycetidae</taxon>
        <taxon>Chaetothyriales</taxon>
        <taxon>Herpotrichiellaceae</taxon>
        <taxon>Rhinocladiella</taxon>
    </lineage>
</organism>
<dbReference type="RefSeq" id="XP_013269866.1">
    <property type="nucleotide sequence ID" value="XM_013414412.1"/>
</dbReference>
<dbReference type="InterPro" id="IPR000960">
    <property type="entry name" value="Flavin_mOase"/>
</dbReference>
<evidence type="ECO:0008006" key="8">
    <source>
        <dbReference type="Google" id="ProtNLM"/>
    </source>
</evidence>
<dbReference type="GO" id="GO:0050660">
    <property type="term" value="F:flavin adenine dinucleotide binding"/>
    <property type="evidence" value="ECO:0007669"/>
    <property type="project" value="InterPro"/>
</dbReference>
<dbReference type="AlphaFoldDB" id="A0A0D2J1F1"/>
<evidence type="ECO:0000256" key="5">
    <source>
        <dbReference type="ARBA" id="ARBA00023002"/>
    </source>
</evidence>
<evidence type="ECO:0000256" key="2">
    <source>
        <dbReference type="ARBA" id="ARBA00022630"/>
    </source>
</evidence>
<keyword evidence="2" id="KW-0285">Flavoprotein</keyword>
<name>A0A0D2J1F1_9EURO</name>
<dbReference type="PIRSF" id="PIRSF000332">
    <property type="entry name" value="FMO"/>
    <property type="match status" value="1"/>
</dbReference>
<keyword evidence="3" id="KW-0274">FAD</keyword>
<dbReference type="InterPro" id="IPR020946">
    <property type="entry name" value="Flavin_mOase-like"/>
</dbReference>
<keyword evidence="4" id="KW-0521">NADP</keyword>
<comment type="similarity">
    <text evidence="1">Belongs to the FMO family.</text>
</comment>